<evidence type="ECO:0000313" key="3">
    <source>
        <dbReference type="Proteomes" id="UP000256328"/>
    </source>
</evidence>
<dbReference type="EMBL" id="PDLN01000005">
    <property type="protein sequence ID" value="RDW85907.1"/>
    <property type="molecule type" value="Genomic_DNA"/>
</dbReference>
<dbReference type="OrthoDB" id="5230873at2759"/>
<keyword evidence="3" id="KW-1185">Reference proteome</keyword>
<gene>
    <name evidence="2" type="ORF">BP5796_04232</name>
</gene>
<keyword evidence="1" id="KW-0732">Signal</keyword>
<sequence>MLLKTLASLLAVVGVSAIRHDKRSIDTDLTIYAYGTGISGLPVRANSNGAIDTKGASTWNVTSNTTSTSSTFYIVTTADAFAPAGFISANTTAPTGAETLGFALYGSSVAFISDSTYLSQFWATKVSDEEYTINWNVNGSAYANSIPVNLKITAPTLPSS</sequence>
<feature type="chain" id="PRO_5017657653" evidence="1">
    <location>
        <begin position="18"/>
        <end position="160"/>
    </location>
</feature>
<name>A0A3D8SHT9_9HELO</name>
<feature type="signal peptide" evidence="1">
    <location>
        <begin position="1"/>
        <end position="17"/>
    </location>
</feature>
<proteinExistence type="predicted"/>
<comment type="caution">
    <text evidence="2">The sequence shown here is derived from an EMBL/GenBank/DDBJ whole genome shotgun (WGS) entry which is preliminary data.</text>
</comment>
<organism evidence="2 3">
    <name type="scientific">Coleophoma crateriformis</name>
    <dbReference type="NCBI Taxonomy" id="565419"/>
    <lineage>
        <taxon>Eukaryota</taxon>
        <taxon>Fungi</taxon>
        <taxon>Dikarya</taxon>
        <taxon>Ascomycota</taxon>
        <taxon>Pezizomycotina</taxon>
        <taxon>Leotiomycetes</taxon>
        <taxon>Helotiales</taxon>
        <taxon>Dermateaceae</taxon>
        <taxon>Coleophoma</taxon>
    </lineage>
</organism>
<protein>
    <submittedName>
        <fullName evidence="2">Uncharacterized protein</fullName>
    </submittedName>
</protein>
<evidence type="ECO:0000256" key="1">
    <source>
        <dbReference type="SAM" id="SignalP"/>
    </source>
</evidence>
<dbReference type="AlphaFoldDB" id="A0A3D8SHT9"/>
<dbReference type="Proteomes" id="UP000256328">
    <property type="component" value="Unassembled WGS sequence"/>
</dbReference>
<accession>A0A3D8SHT9</accession>
<evidence type="ECO:0000313" key="2">
    <source>
        <dbReference type="EMBL" id="RDW85907.1"/>
    </source>
</evidence>
<reference evidence="2 3" key="1">
    <citation type="journal article" date="2018" name="IMA Fungus">
        <title>IMA Genome-F 9: Draft genome sequence of Annulohypoxylon stygium, Aspergillus mulundensis, Berkeleyomyces basicola (syn. Thielaviopsis basicola), Ceratocystis smalleyi, two Cercospora beticola strains, Coleophoma cylindrospora, Fusarium fracticaudum, Phialophora cf. hyalina, and Morchella septimelata.</title>
        <authorList>
            <person name="Wingfield B.D."/>
            <person name="Bills G.F."/>
            <person name="Dong Y."/>
            <person name="Huang W."/>
            <person name="Nel W.J."/>
            <person name="Swalarsk-Parry B.S."/>
            <person name="Vaghefi N."/>
            <person name="Wilken P.M."/>
            <person name="An Z."/>
            <person name="de Beer Z.W."/>
            <person name="De Vos L."/>
            <person name="Chen L."/>
            <person name="Duong T.A."/>
            <person name="Gao Y."/>
            <person name="Hammerbacher A."/>
            <person name="Kikkert J.R."/>
            <person name="Li Y."/>
            <person name="Li H."/>
            <person name="Li K."/>
            <person name="Li Q."/>
            <person name="Liu X."/>
            <person name="Ma X."/>
            <person name="Naidoo K."/>
            <person name="Pethybridge S.J."/>
            <person name="Sun J."/>
            <person name="Steenkamp E.T."/>
            <person name="van der Nest M.A."/>
            <person name="van Wyk S."/>
            <person name="Wingfield M.J."/>
            <person name="Xiong C."/>
            <person name="Yue Q."/>
            <person name="Zhang X."/>
        </authorList>
    </citation>
    <scope>NUCLEOTIDE SEQUENCE [LARGE SCALE GENOMIC DNA]</scope>
    <source>
        <strain evidence="2 3">BP5796</strain>
    </source>
</reference>